<gene>
    <name evidence="7" type="ORF">MtrunA17_Chr4g0026771</name>
</gene>
<dbReference type="CDD" id="cd05236">
    <property type="entry name" value="FAR-N_SDR_e"/>
    <property type="match status" value="1"/>
</dbReference>
<evidence type="ECO:0000313" key="8">
    <source>
        <dbReference type="Proteomes" id="UP000265566"/>
    </source>
</evidence>
<keyword evidence="4" id="KW-1133">Transmembrane helix</keyword>
<evidence type="ECO:0000256" key="1">
    <source>
        <dbReference type="ARBA" id="ARBA00005928"/>
    </source>
</evidence>
<accession>A0A396IA40</accession>
<protein>
    <recommendedName>
        <fullName evidence="4">Fatty acyl-CoA reductase</fullName>
        <ecNumber evidence="4">1.2.1.84</ecNumber>
    </recommendedName>
</protein>
<comment type="similarity">
    <text evidence="1 4">Belongs to the fatty acyl-CoA reductase family.</text>
</comment>
<keyword evidence="4" id="KW-0812">Transmembrane</keyword>
<dbReference type="InterPro" id="IPR026055">
    <property type="entry name" value="FAR"/>
</dbReference>
<dbReference type="CDD" id="cd09071">
    <property type="entry name" value="FAR_C"/>
    <property type="match status" value="1"/>
</dbReference>
<dbReference type="EC" id="1.2.1.84" evidence="4"/>
<dbReference type="InterPro" id="IPR036291">
    <property type="entry name" value="NAD(P)-bd_dom_sf"/>
</dbReference>
<name>A0A396IA40_MEDTR</name>
<organism evidence="7 8">
    <name type="scientific">Medicago truncatula</name>
    <name type="common">Barrel medic</name>
    <name type="synonym">Medicago tribuloides</name>
    <dbReference type="NCBI Taxonomy" id="3880"/>
    <lineage>
        <taxon>Eukaryota</taxon>
        <taxon>Viridiplantae</taxon>
        <taxon>Streptophyta</taxon>
        <taxon>Embryophyta</taxon>
        <taxon>Tracheophyta</taxon>
        <taxon>Spermatophyta</taxon>
        <taxon>Magnoliopsida</taxon>
        <taxon>eudicotyledons</taxon>
        <taxon>Gunneridae</taxon>
        <taxon>Pentapetalae</taxon>
        <taxon>rosids</taxon>
        <taxon>fabids</taxon>
        <taxon>Fabales</taxon>
        <taxon>Fabaceae</taxon>
        <taxon>Papilionoideae</taxon>
        <taxon>50 kb inversion clade</taxon>
        <taxon>NPAAA clade</taxon>
        <taxon>Hologalegina</taxon>
        <taxon>IRL clade</taxon>
        <taxon>Trifolieae</taxon>
        <taxon>Medicago</taxon>
    </lineage>
</organism>
<dbReference type="Pfam" id="PF03015">
    <property type="entry name" value="Sterile"/>
    <property type="match status" value="1"/>
</dbReference>
<dbReference type="GO" id="GO:0102965">
    <property type="term" value="F:alcohol-forming long-chain fatty acyl-CoA reductase activity"/>
    <property type="evidence" value="ECO:0007669"/>
    <property type="project" value="UniProtKB-EC"/>
</dbReference>
<dbReference type="Pfam" id="PF07993">
    <property type="entry name" value="NAD_binding_4"/>
    <property type="match status" value="1"/>
</dbReference>
<evidence type="ECO:0000256" key="4">
    <source>
        <dbReference type="RuleBase" id="RU363097"/>
    </source>
</evidence>
<comment type="function">
    <text evidence="4">Catalyzes the reduction of fatty acyl-CoA to fatty alcohols.</text>
</comment>
<dbReference type="GO" id="GO:0080019">
    <property type="term" value="F:alcohol-forming very long-chain fatty acyl-CoA reductase activity"/>
    <property type="evidence" value="ECO:0007669"/>
    <property type="project" value="InterPro"/>
</dbReference>
<dbReference type="InterPro" id="IPR033640">
    <property type="entry name" value="FAR_C"/>
</dbReference>
<dbReference type="InterPro" id="IPR013120">
    <property type="entry name" value="FAR_NAD-bd"/>
</dbReference>
<dbReference type="OrthoDB" id="429813at2759"/>
<dbReference type="AlphaFoldDB" id="A0A396IA40"/>
<reference evidence="8" key="1">
    <citation type="journal article" date="2018" name="Nat. Plants">
        <title>Whole-genome landscape of Medicago truncatula symbiotic genes.</title>
        <authorList>
            <person name="Pecrix Y."/>
            <person name="Staton S.E."/>
            <person name="Sallet E."/>
            <person name="Lelandais-Briere C."/>
            <person name="Moreau S."/>
            <person name="Carrere S."/>
            <person name="Blein T."/>
            <person name="Jardinaud M.F."/>
            <person name="Latrasse D."/>
            <person name="Zouine M."/>
            <person name="Zahm M."/>
            <person name="Kreplak J."/>
            <person name="Mayjonade B."/>
            <person name="Satge C."/>
            <person name="Perez M."/>
            <person name="Cauet S."/>
            <person name="Marande W."/>
            <person name="Chantry-Darmon C."/>
            <person name="Lopez-Roques C."/>
            <person name="Bouchez O."/>
            <person name="Berard A."/>
            <person name="Debelle F."/>
            <person name="Munos S."/>
            <person name="Bendahmane A."/>
            <person name="Berges H."/>
            <person name="Niebel A."/>
            <person name="Buitink J."/>
            <person name="Frugier F."/>
            <person name="Benhamed M."/>
            <person name="Crespi M."/>
            <person name="Gouzy J."/>
            <person name="Gamas P."/>
        </authorList>
    </citation>
    <scope>NUCLEOTIDE SEQUENCE [LARGE SCALE GENOMIC DNA]</scope>
    <source>
        <strain evidence="8">cv. Jemalong A17</strain>
    </source>
</reference>
<dbReference type="SUPFAM" id="SSF51735">
    <property type="entry name" value="NAD(P)-binding Rossmann-fold domains"/>
    <property type="match status" value="1"/>
</dbReference>
<keyword evidence="4 7" id="KW-0560">Oxidoreductase</keyword>
<keyword evidence="3 4" id="KW-0443">Lipid metabolism</keyword>
<keyword evidence="2 4" id="KW-0444">Lipid biosynthesis</keyword>
<dbReference type="Gene3D" id="3.40.50.720">
    <property type="entry name" value="NAD(P)-binding Rossmann-like Domain"/>
    <property type="match status" value="1"/>
</dbReference>
<evidence type="ECO:0000259" key="5">
    <source>
        <dbReference type="Pfam" id="PF03015"/>
    </source>
</evidence>
<evidence type="ECO:0000256" key="3">
    <source>
        <dbReference type="ARBA" id="ARBA00023098"/>
    </source>
</evidence>
<evidence type="ECO:0000313" key="7">
    <source>
        <dbReference type="EMBL" id="RHN60525.1"/>
    </source>
</evidence>
<dbReference type="GO" id="GO:0006629">
    <property type="term" value="P:lipid metabolic process"/>
    <property type="evidence" value="ECO:0007669"/>
    <property type="project" value="UniProtKB-KW"/>
</dbReference>
<comment type="caution">
    <text evidence="7">The sequence shown here is derived from an EMBL/GenBank/DDBJ whole genome shotgun (WGS) entry which is preliminary data.</text>
</comment>
<sequence length="492" mass="56310">MNSQDFLKGKTILVTGATGFLAKVFVEKILSIQPEIKKLYLLVRASKTDLAEHRLQNEVFEIDLFRVLRAKWGEKFSSFISKKVVAIAGDVAVENLGIKDQNILNEIFEEIDLLVHFAASTKFDERFDISMGVNTKGPLHAMNIAKNCKRIKAFLHISTAYVCGDAKEGHTLLRETPFKMDQSLKGTSKLDIHTEMNLLERKLIELKVMNADENTTKWAMKDYGMGRANLHGWPNTYTFTKAMGEMLLVHHKDDVPLIIIRPTMVTSTSKDPFPGWIEGLRTIDSVIYRIGQGKLKFFLGNPNTILDAIPADMVINCVITAIFIHSNQAPKNFIYHVSSSLRNPLKLSDVWNISHHYFMKTPYINQNGKPIVISKGIVVNSFVAFNIYMIVRYVLLLMVLNLVNKICRHSFQDVYEKKSRNISMMERLAKLYRPFVFFKSVFDDTNTEILRMATKDHLKAENEALNFDPTSIDWTDYMMNTHIPGLLKYQTK</sequence>
<keyword evidence="4" id="KW-0472">Membrane</keyword>
<comment type="catalytic activity">
    <reaction evidence="4">
        <text>a long-chain fatty acyl-CoA + 2 NADPH + 2 H(+) = a long-chain primary fatty alcohol + 2 NADP(+) + CoA</text>
        <dbReference type="Rhea" id="RHEA:52716"/>
        <dbReference type="ChEBI" id="CHEBI:15378"/>
        <dbReference type="ChEBI" id="CHEBI:57287"/>
        <dbReference type="ChEBI" id="CHEBI:57783"/>
        <dbReference type="ChEBI" id="CHEBI:58349"/>
        <dbReference type="ChEBI" id="CHEBI:77396"/>
        <dbReference type="ChEBI" id="CHEBI:83139"/>
        <dbReference type="EC" id="1.2.1.84"/>
    </reaction>
</comment>
<feature type="domain" description="Thioester reductase (TE)" evidence="6">
    <location>
        <begin position="14"/>
        <end position="317"/>
    </location>
</feature>
<proteinExistence type="inferred from homology"/>
<dbReference type="PANTHER" id="PTHR11011">
    <property type="entry name" value="MALE STERILITY PROTEIN 2-RELATED"/>
    <property type="match status" value="1"/>
</dbReference>
<dbReference type="Proteomes" id="UP000265566">
    <property type="component" value="Chromosome 4"/>
</dbReference>
<dbReference type="Gramene" id="rna22846">
    <property type="protein sequence ID" value="RHN60525.1"/>
    <property type="gene ID" value="gene22846"/>
</dbReference>
<dbReference type="EMBL" id="PSQE01000004">
    <property type="protein sequence ID" value="RHN60525.1"/>
    <property type="molecule type" value="Genomic_DNA"/>
</dbReference>
<evidence type="ECO:0000256" key="2">
    <source>
        <dbReference type="ARBA" id="ARBA00022516"/>
    </source>
</evidence>
<dbReference type="PANTHER" id="PTHR11011:SF84">
    <property type="entry name" value="ACYL-COA REDUCTASE-LIKE PROTEIN, PUTATIVE-RELATED"/>
    <property type="match status" value="1"/>
</dbReference>
<keyword evidence="4" id="KW-0521">NADP</keyword>
<feature type="transmembrane region" description="Helical" evidence="4">
    <location>
        <begin position="382"/>
        <end position="403"/>
    </location>
</feature>
<feature type="domain" description="Fatty acyl-CoA reductase C-terminal" evidence="5">
    <location>
        <begin position="393"/>
        <end position="491"/>
    </location>
</feature>
<evidence type="ECO:0000259" key="6">
    <source>
        <dbReference type="Pfam" id="PF07993"/>
    </source>
</evidence>